<evidence type="ECO:0000313" key="3">
    <source>
        <dbReference type="Proteomes" id="UP000178951"/>
    </source>
</evidence>
<comment type="caution">
    <text evidence="2">The sequence shown here is derived from an EMBL/GenBank/DDBJ whole genome shotgun (WGS) entry which is preliminary data.</text>
</comment>
<organism evidence="2 3">
    <name type="scientific">candidate division WOR-1 bacterium RIFOXYB2_FULL_48_7</name>
    <dbReference type="NCBI Taxonomy" id="1802583"/>
    <lineage>
        <taxon>Bacteria</taxon>
        <taxon>Bacillati</taxon>
        <taxon>Saganbacteria</taxon>
    </lineage>
</organism>
<sequence>MKYLVTFSFLLCLISPLLAEEIYLRDVPEGHYAYEAVYDLIQQGVTSGFPDGTYRGNKTMNRYEIAAFISKLATSKTVARASNEKLVAELRSEIDLAQYTHQQARQATQISGSLQGRWRYGQTSTSHGGKADYRWQSQLVRRLADDTQLTIYFDTLDAGYGGASRDLVREMLAFEGKTRLAGLNLRVTAGPGDVIHLDDGLFPFDNNIRFIKPRRAFYLSGNLAQAELSLGVLARSTYASGELAVMEYSPKMLASVGGGKFLVNPRCFTSRSQASDWRLDLGGEFSQAEIKINGLFGIAKGTNYPHGLYVMGNLEIGRNWRFLVQKIGSQYREQYSYGIYDLFNRNINDGSTSFGLQAYQPVNAPWYLAAKGDYTSPGPVTTLEMKLGYQLGKYNSLELVYQSYQATTPSQAVGLAFNASY</sequence>
<dbReference type="Proteomes" id="UP000178951">
    <property type="component" value="Unassembled WGS sequence"/>
</dbReference>
<dbReference type="Pfam" id="PF00395">
    <property type="entry name" value="SLH"/>
    <property type="match status" value="1"/>
</dbReference>
<dbReference type="PROSITE" id="PS51272">
    <property type="entry name" value="SLH"/>
    <property type="match status" value="1"/>
</dbReference>
<dbReference type="PANTHER" id="PTHR43308">
    <property type="entry name" value="OUTER MEMBRANE PROTEIN ALPHA-RELATED"/>
    <property type="match status" value="1"/>
</dbReference>
<dbReference type="InterPro" id="IPR001119">
    <property type="entry name" value="SLH_dom"/>
</dbReference>
<dbReference type="EMBL" id="MEUF01000039">
    <property type="protein sequence ID" value="OGC34778.1"/>
    <property type="molecule type" value="Genomic_DNA"/>
</dbReference>
<dbReference type="InterPro" id="IPR051465">
    <property type="entry name" value="Cell_Envelope_Struct_Comp"/>
</dbReference>
<feature type="domain" description="SLH" evidence="1">
    <location>
        <begin position="20"/>
        <end position="83"/>
    </location>
</feature>
<gene>
    <name evidence="2" type="ORF">A2311_06495</name>
</gene>
<accession>A0A1F4TQ24</accession>
<dbReference type="STRING" id="1802583.A2311_06495"/>
<evidence type="ECO:0000313" key="2">
    <source>
        <dbReference type="EMBL" id="OGC34778.1"/>
    </source>
</evidence>
<dbReference type="AlphaFoldDB" id="A0A1F4TQ24"/>
<proteinExistence type="predicted"/>
<evidence type="ECO:0000259" key="1">
    <source>
        <dbReference type="PROSITE" id="PS51272"/>
    </source>
</evidence>
<protein>
    <recommendedName>
        <fullName evidence="1">SLH domain-containing protein</fullName>
    </recommendedName>
</protein>
<reference evidence="2 3" key="1">
    <citation type="journal article" date="2016" name="Nat. Commun.">
        <title>Thousands of microbial genomes shed light on interconnected biogeochemical processes in an aquifer system.</title>
        <authorList>
            <person name="Anantharaman K."/>
            <person name="Brown C.T."/>
            <person name="Hug L.A."/>
            <person name="Sharon I."/>
            <person name="Castelle C.J."/>
            <person name="Probst A.J."/>
            <person name="Thomas B.C."/>
            <person name="Singh A."/>
            <person name="Wilkins M.J."/>
            <person name="Karaoz U."/>
            <person name="Brodie E.L."/>
            <person name="Williams K.H."/>
            <person name="Hubbard S.S."/>
            <person name="Banfield J.F."/>
        </authorList>
    </citation>
    <scope>NUCLEOTIDE SEQUENCE [LARGE SCALE GENOMIC DNA]</scope>
</reference>
<name>A0A1F4TQ24_UNCSA</name>